<keyword evidence="4 6" id="KW-1133">Transmembrane helix</keyword>
<gene>
    <name evidence="7" type="ORF">OP10G_4272</name>
</gene>
<evidence type="ECO:0000313" key="8">
    <source>
        <dbReference type="Proteomes" id="UP000027982"/>
    </source>
</evidence>
<keyword evidence="8" id="KW-1185">Reference proteome</keyword>
<organism evidence="7 8">
    <name type="scientific">Fimbriimonas ginsengisoli Gsoil 348</name>
    <dbReference type="NCBI Taxonomy" id="661478"/>
    <lineage>
        <taxon>Bacteria</taxon>
        <taxon>Bacillati</taxon>
        <taxon>Armatimonadota</taxon>
        <taxon>Fimbriimonadia</taxon>
        <taxon>Fimbriimonadales</taxon>
        <taxon>Fimbriimonadaceae</taxon>
        <taxon>Fimbriimonas</taxon>
    </lineage>
</organism>
<comment type="subcellular location">
    <subcellularLocation>
        <location evidence="1">Cell membrane</location>
        <topology evidence="1">Multi-pass membrane protein</topology>
    </subcellularLocation>
</comment>
<dbReference type="GO" id="GO:0022857">
    <property type="term" value="F:transmembrane transporter activity"/>
    <property type="evidence" value="ECO:0007669"/>
    <property type="project" value="InterPro"/>
</dbReference>
<feature type="transmembrane region" description="Helical" evidence="6">
    <location>
        <begin position="123"/>
        <end position="142"/>
    </location>
</feature>
<evidence type="ECO:0000256" key="4">
    <source>
        <dbReference type="ARBA" id="ARBA00022989"/>
    </source>
</evidence>
<keyword evidence="5 6" id="KW-0472">Membrane</keyword>
<dbReference type="InterPro" id="IPR001851">
    <property type="entry name" value="ABC_transp_permease"/>
</dbReference>
<dbReference type="OrthoDB" id="9792579at2"/>
<feature type="transmembrane region" description="Helical" evidence="6">
    <location>
        <begin position="254"/>
        <end position="280"/>
    </location>
</feature>
<accession>A0A068NXW9</accession>
<dbReference type="AlphaFoldDB" id="A0A068NXW9"/>
<protein>
    <submittedName>
        <fullName evidence="7">Sugar ABC transporter permease protein</fullName>
    </submittedName>
</protein>
<sequence length="286" mass="30056">MDWLTLFIYAAPVALAAIGETVVQRAGVINIGLEGAMLCGAFFAMLVSFTTKSPWIGLAAGASAGVAVNAIFGWFTVYLCSDQVVVGTAVNLFALGLTGTLYRGKFGQSGQLLTVPTLPSWHGVDPLMALMVLSVPVVWALLSRSACGLAVRAAGEYPKAAEAAGFSVHRLRFMAVLVGGLFAGLGGSYLSIVITGTFAENMSAGRGFVAIAMVTFGRWRPALVFLAALLIGFAESLQFRFQALGWKVPFQLMIALPYLIALAVLVIVGKGTVAPAALGISYRRER</sequence>
<dbReference type="Proteomes" id="UP000027982">
    <property type="component" value="Chromosome"/>
</dbReference>
<keyword evidence="2" id="KW-1003">Cell membrane</keyword>
<dbReference type="Pfam" id="PF02653">
    <property type="entry name" value="BPD_transp_2"/>
    <property type="match status" value="1"/>
</dbReference>
<evidence type="ECO:0000256" key="3">
    <source>
        <dbReference type="ARBA" id="ARBA00022692"/>
    </source>
</evidence>
<name>A0A068NXW9_FIMGI</name>
<dbReference type="GO" id="GO:0005886">
    <property type="term" value="C:plasma membrane"/>
    <property type="evidence" value="ECO:0007669"/>
    <property type="project" value="UniProtKB-SubCell"/>
</dbReference>
<evidence type="ECO:0000256" key="1">
    <source>
        <dbReference type="ARBA" id="ARBA00004651"/>
    </source>
</evidence>
<feature type="transmembrane region" description="Helical" evidence="6">
    <location>
        <begin position="26"/>
        <end position="49"/>
    </location>
</feature>
<keyword evidence="3 6" id="KW-0812">Transmembrane</keyword>
<feature type="transmembrane region" description="Helical" evidence="6">
    <location>
        <begin position="56"/>
        <end position="78"/>
    </location>
</feature>
<dbReference type="RefSeq" id="WP_025228471.1">
    <property type="nucleotide sequence ID" value="NZ_CP007139.1"/>
</dbReference>
<dbReference type="PANTHER" id="PTHR43370:SF2">
    <property type="entry name" value="ABC TRANSPORTER PERMEASE PROTEIN"/>
    <property type="match status" value="1"/>
</dbReference>
<dbReference type="STRING" id="661478.OP10G_4272"/>
<evidence type="ECO:0000256" key="2">
    <source>
        <dbReference type="ARBA" id="ARBA00022475"/>
    </source>
</evidence>
<feature type="transmembrane region" description="Helical" evidence="6">
    <location>
        <begin position="208"/>
        <end position="234"/>
    </location>
</feature>
<dbReference type="PANTHER" id="PTHR43370">
    <property type="entry name" value="SUGAR ABC TRANSPORTER INTEGRAL MEMBRANE PROTEIN-RELATED"/>
    <property type="match status" value="1"/>
</dbReference>
<evidence type="ECO:0000256" key="5">
    <source>
        <dbReference type="ARBA" id="ARBA00023136"/>
    </source>
</evidence>
<feature type="transmembrane region" description="Helical" evidence="6">
    <location>
        <begin position="84"/>
        <end position="102"/>
    </location>
</feature>
<dbReference type="EMBL" id="CP007139">
    <property type="protein sequence ID" value="AIE87640.1"/>
    <property type="molecule type" value="Genomic_DNA"/>
</dbReference>
<reference evidence="7 8" key="1">
    <citation type="journal article" date="2014" name="PLoS ONE">
        <title>The first complete genome sequence of the class fimbriimonadia in the phylum armatimonadetes.</title>
        <authorList>
            <person name="Hu Z.Y."/>
            <person name="Wang Y.Z."/>
            <person name="Im W.T."/>
            <person name="Wang S.Y."/>
            <person name="Zhao G.P."/>
            <person name="Zheng H.J."/>
            <person name="Quan Z.X."/>
        </authorList>
    </citation>
    <scope>NUCLEOTIDE SEQUENCE [LARGE SCALE GENOMIC DNA]</scope>
    <source>
        <strain evidence="7">Gsoil 348</strain>
    </source>
</reference>
<evidence type="ECO:0000256" key="6">
    <source>
        <dbReference type="SAM" id="Phobius"/>
    </source>
</evidence>
<dbReference type="KEGG" id="fgi:OP10G_4272"/>
<dbReference type="CDD" id="cd06580">
    <property type="entry name" value="TM_PBP1_transp_TpRbsC_like"/>
    <property type="match status" value="1"/>
</dbReference>
<evidence type="ECO:0000313" key="7">
    <source>
        <dbReference type="EMBL" id="AIE87640.1"/>
    </source>
</evidence>
<dbReference type="eggNOG" id="COG1079">
    <property type="taxonomic scope" value="Bacteria"/>
</dbReference>
<proteinExistence type="predicted"/>
<feature type="transmembrane region" description="Helical" evidence="6">
    <location>
        <begin position="173"/>
        <end position="196"/>
    </location>
</feature>
<dbReference type="HOGENOM" id="CLU_040769_1_0_0"/>